<dbReference type="InterPro" id="IPR052184">
    <property type="entry name" value="SDR_enzymes"/>
</dbReference>
<dbReference type="Gene3D" id="3.40.50.720">
    <property type="entry name" value="NAD(P)-binding Rossmann-like Domain"/>
    <property type="match status" value="1"/>
</dbReference>
<keyword evidence="2" id="KW-1185">Reference proteome</keyword>
<dbReference type="PRINTS" id="PR00081">
    <property type="entry name" value="GDHRDH"/>
</dbReference>
<dbReference type="InterPro" id="IPR002347">
    <property type="entry name" value="SDR_fam"/>
</dbReference>
<dbReference type="GO" id="GO:0016616">
    <property type="term" value="F:oxidoreductase activity, acting on the CH-OH group of donors, NAD or NADP as acceptor"/>
    <property type="evidence" value="ECO:0007669"/>
    <property type="project" value="TreeGrafter"/>
</dbReference>
<evidence type="ECO:0000313" key="1">
    <source>
        <dbReference type="EMBL" id="KAK3318940.1"/>
    </source>
</evidence>
<dbReference type="InterPro" id="IPR036291">
    <property type="entry name" value="NAD(P)-bd_dom_sf"/>
</dbReference>
<dbReference type="EMBL" id="JAUEDM010000004">
    <property type="protein sequence ID" value="KAK3318940.1"/>
    <property type="molecule type" value="Genomic_DNA"/>
</dbReference>
<reference evidence="1" key="2">
    <citation type="submission" date="2023-06" db="EMBL/GenBank/DDBJ databases">
        <authorList>
            <consortium name="Lawrence Berkeley National Laboratory"/>
            <person name="Haridas S."/>
            <person name="Hensen N."/>
            <person name="Bonometti L."/>
            <person name="Westerberg I."/>
            <person name="Brannstrom I.O."/>
            <person name="Guillou S."/>
            <person name="Cros-Aarteil S."/>
            <person name="Calhoun S."/>
            <person name="Kuo A."/>
            <person name="Mondo S."/>
            <person name="Pangilinan J."/>
            <person name="Riley R."/>
            <person name="Labutti K."/>
            <person name="Andreopoulos B."/>
            <person name="Lipzen A."/>
            <person name="Chen C."/>
            <person name="Yanf M."/>
            <person name="Daum C."/>
            <person name="Ng V."/>
            <person name="Clum A."/>
            <person name="Steindorff A."/>
            <person name="Ohm R."/>
            <person name="Martin F."/>
            <person name="Silar P."/>
            <person name="Natvig D."/>
            <person name="Lalanne C."/>
            <person name="Gautier V."/>
            <person name="Ament-Velasquez S.L."/>
            <person name="Kruys A."/>
            <person name="Hutchinson M.I."/>
            <person name="Powell A.J."/>
            <person name="Barry K."/>
            <person name="Miller A.N."/>
            <person name="Grigoriev I.V."/>
            <person name="Debuchy R."/>
            <person name="Gladieux P."/>
            <person name="Thoren M.H."/>
            <person name="Johannesson H."/>
        </authorList>
    </citation>
    <scope>NUCLEOTIDE SEQUENCE</scope>
    <source>
        <strain evidence="1">CBS 118394</strain>
    </source>
</reference>
<name>A0AAE0I5R3_9PEZI</name>
<proteinExistence type="predicted"/>
<dbReference type="CDD" id="cd05325">
    <property type="entry name" value="carb_red_sniffer_like_SDR_c"/>
    <property type="match status" value="1"/>
</dbReference>
<dbReference type="SUPFAM" id="SSF51735">
    <property type="entry name" value="NAD(P)-binding Rossmann-fold domains"/>
    <property type="match status" value="1"/>
</dbReference>
<dbReference type="Proteomes" id="UP001283341">
    <property type="component" value="Unassembled WGS sequence"/>
</dbReference>
<sequence length="248" mass="26600">MMSDNNTIYLVTGANRGIGLSIVTSLLQHPSVTVIATTRRSCSTSIPTHPTSKLITFLLDESYPAINAATIADRLRSEYGIDHLDVVIANAGASSGFKDILSTPAEDLLFDFTANSIGPVKLFHGVWPLLETGREKKFVIISSVMGAMSSLDEESLPGTAYGMSKAAVNWFGAKLAVEMKSKGLLVGILHPGWVKTSMGQAVADAINYGGEIAMDTETSAKRIIERVDELTAEKSGKFLNYDGKVLAW</sequence>
<evidence type="ECO:0000313" key="2">
    <source>
        <dbReference type="Proteomes" id="UP001283341"/>
    </source>
</evidence>
<accession>A0AAE0I5R3</accession>
<reference evidence="1" key="1">
    <citation type="journal article" date="2023" name="Mol. Phylogenet. Evol.">
        <title>Genome-scale phylogeny and comparative genomics of the fungal order Sordariales.</title>
        <authorList>
            <person name="Hensen N."/>
            <person name="Bonometti L."/>
            <person name="Westerberg I."/>
            <person name="Brannstrom I.O."/>
            <person name="Guillou S."/>
            <person name="Cros-Aarteil S."/>
            <person name="Calhoun S."/>
            <person name="Haridas S."/>
            <person name="Kuo A."/>
            <person name="Mondo S."/>
            <person name="Pangilinan J."/>
            <person name="Riley R."/>
            <person name="LaButti K."/>
            <person name="Andreopoulos B."/>
            <person name="Lipzen A."/>
            <person name="Chen C."/>
            <person name="Yan M."/>
            <person name="Daum C."/>
            <person name="Ng V."/>
            <person name="Clum A."/>
            <person name="Steindorff A."/>
            <person name="Ohm R.A."/>
            <person name="Martin F."/>
            <person name="Silar P."/>
            <person name="Natvig D.O."/>
            <person name="Lalanne C."/>
            <person name="Gautier V."/>
            <person name="Ament-Velasquez S.L."/>
            <person name="Kruys A."/>
            <person name="Hutchinson M.I."/>
            <person name="Powell A.J."/>
            <person name="Barry K."/>
            <person name="Miller A.N."/>
            <person name="Grigoriev I.V."/>
            <person name="Debuchy R."/>
            <person name="Gladieux P."/>
            <person name="Hiltunen Thoren M."/>
            <person name="Johannesson H."/>
        </authorList>
    </citation>
    <scope>NUCLEOTIDE SEQUENCE</scope>
    <source>
        <strain evidence="1">CBS 118394</strain>
    </source>
</reference>
<gene>
    <name evidence="1" type="ORF">B0H66DRAFT_253167</name>
</gene>
<dbReference type="PANTHER" id="PTHR45458">
    <property type="entry name" value="SHORT-CHAIN DEHYDROGENASE/REDUCTASE SDR"/>
    <property type="match status" value="1"/>
</dbReference>
<organism evidence="1 2">
    <name type="scientific">Apodospora peruviana</name>
    <dbReference type="NCBI Taxonomy" id="516989"/>
    <lineage>
        <taxon>Eukaryota</taxon>
        <taxon>Fungi</taxon>
        <taxon>Dikarya</taxon>
        <taxon>Ascomycota</taxon>
        <taxon>Pezizomycotina</taxon>
        <taxon>Sordariomycetes</taxon>
        <taxon>Sordariomycetidae</taxon>
        <taxon>Sordariales</taxon>
        <taxon>Lasiosphaeriaceae</taxon>
        <taxon>Apodospora</taxon>
    </lineage>
</organism>
<comment type="caution">
    <text evidence="1">The sequence shown here is derived from an EMBL/GenBank/DDBJ whole genome shotgun (WGS) entry which is preliminary data.</text>
</comment>
<dbReference type="Pfam" id="PF00106">
    <property type="entry name" value="adh_short"/>
    <property type="match status" value="1"/>
</dbReference>
<protein>
    <submittedName>
        <fullName evidence="1">Uncharacterized protein</fullName>
    </submittedName>
</protein>
<dbReference type="AlphaFoldDB" id="A0AAE0I5R3"/>
<dbReference type="PANTHER" id="PTHR45458:SF1">
    <property type="entry name" value="SHORT CHAIN DEHYDROGENASE"/>
    <property type="match status" value="1"/>
</dbReference>